<name>A0A8J4SNL8_9TREM</name>
<dbReference type="Proteomes" id="UP000748531">
    <property type="component" value="Unassembled WGS sequence"/>
</dbReference>
<reference evidence="2" key="1">
    <citation type="submission" date="2019-05" db="EMBL/GenBank/DDBJ databases">
        <title>Annotation for the trematode Paragonimus heterotremus.</title>
        <authorList>
            <person name="Choi Y.-J."/>
        </authorList>
    </citation>
    <scope>NUCLEOTIDE SEQUENCE</scope>
    <source>
        <strain evidence="2">LC</strain>
    </source>
</reference>
<accession>A0A8J4SNL8</accession>
<dbReference type="SUPFAM" id="SSF53300">
    <property type="entry name" value="vWA-like"/>
    <property type="match status" value="1"/>
</dbReference>
<dbReference type="AlphaFoldDB" id="A0A8J4SNL8"/>
<proteinExistence type="predicted"/>
<dbReference type="GO" id="GO:0005245">
    <property type="term" value="F:voltage-gated calcium channel activity"/>
    <property type="evidence" value="ECO:0007669"/>
    <property type="project" value="TreeGrafter"/>
</dbReference>
<dbReference type="InterPro" id="IPR036465">
    <property type="entry name" value="vWFA_dom_sf"/>
</dbReference>
<dbReference type="OrthoDB" id="10054666at2759"/>
<dbReference type="PANTHER" id="PTHR10166:SF37">
    <property type="entry name" value="STOLID, ISOFORM H"/>
    <property type="match status" value="1"/>
</dbReference>
<dbReference type="PANTHER" id="PTHR10166">
    <property type="entry name" value="VOLTAGE-DEPENDENT CALCIUM CHANNEL SUBUNIT ALPHA-2/DELTA-RELATED"/>
    <property type="match status" value="1"/>
</dbReference>
<gene>
    <name evidence="2" type="ORF">PHET_04188</name>
</gene>
<comment type="caution">
    <text evidence="2">The sequence shown here is derived from an EMBL/GenBank/DDBJ whole genome shotgun (WGS) entry which is preliminary data.</text>
</comment>
<dbReference type="EMBL" id="LUCH01001785">
    <property type="protein sequence ID" value="KAF5402483.1"/>
    <property type="molecule type" value="Genomic_DNA"/>
</dbReference>
<dbReference type="InterPro" id="IPR051173">
    <property type="entry name" value="Ca_channel_alpha-2/delta"/>
</dbReference>
<keyword evidence="3" id="KW-1185">Reference proteome</keyword>
<organism evidence="2 3">
    <name type="scientific">Paragonimus heterotremus</name>
    <dbReference type="NCBI Taxonomy" id="100268"/>
    <lineage>
        <taxon>Eukaryota</taxon>
        <taxon>Metazoa</taxon>
        <taxon>Spiralia</taxon>
        <taxon>Lophotrochozoa</taxon>
        <taxon>Platyhelminthes</taxon>
        <taxon>Trematoda</taxon>
        <taxon>Digenea</taxon>
        <taxon>Plagiorchiida</taxon>
        <taxon>Troglotremata</taxon>
        <taxon>Troglotrematidae</taxon>
        <taxon>Paragonimus</taxon>
    </lineage>
</organism>
<sequence>MWDIQYDENRLDFFDCRSQPWYLSASSYTKEMLILVDKSGSMKGRSDIISNATVAEILNTLTENDFFNIIMTREQRPDAQHCNRALMIITDSVPASYQELFDQYNPEKDVRVFVYLLGQHSSAEPYVEELACYNRGYAVTIATLADVKENVLDTMIASKEEEPVMYTSVAEAVYDETKRAKRLQQGILLGVAGIDVPIQSFRDALRGWEHKSILKSYYQNVDLNEVEIPHDVKINPIETWLFSLPFTERIPKHVLPSIITPRKEQRRVHIFRQYSSQHYNIPIPMTMIVSRDVERVPMAVVGLQLTHHHLQSIFDRITNTCLSEPCETWSGLHAKRYLISQAALVLASSGGEKEHFVQLISTDEPIAHPWTAVSPATHNGLAPIACVKAPLSKNSVTQTGDLLVDTICDARELIDSIWQGNIKSDEIQNNPLDQYETKDRYGSSRNGKSRNGYYDPYEYKSSPEALAVANLESHNTVRTVDEELGSDLQMPPLPPLVDEATELKNSNFSDTNPTPNVTFEPELMEEPSDEIFGKMDQDPYEAQLRALAAIEACRQEQSALLQPHFEQDLESNFTESNNTHEADAVSSRMPIPGSLLDCVQKSVQQRCRLGSGTSSFTGRYACEAVCELIRERMPQLVNKLEDCKQPLIACTERFTVFHVLPPPPEDISSSFGKNADIASYTGEYCQECGTRRWWLRPIIGTNLFLLVDYSVPGASSGPCGCNCQKRFRYGVQITNILFNDCK</sequence>
<evidence type="ECO:0000256" key="1">
    <source>
        <dbReference type="SAM" id="MobiDB-lite"/>
    </source>
</evidence>
<dbReference type="GO" id="GO:0005891">
    <property type="term" value="C:voltage-gated calcium channel complex"/>
    <property type="evidence" value="ECO:0007669"/>
    <property type="project" value="TreeGrafter"/>
</dbReference>
<evidence type="ECO:0000313" key="2">
    <source>
        <dbReference type="EMBL" id="KAF5402483.1"/>
    </source>
</evidence>
<protein>
    <recommendedName>
        <fullName evidence="4">VWFA domain-containing protein</fullName>
    </recommendedName>
</protein>
<evidence type="ECO:0000313" key="3">
    <source>
        <dbReference type="Proteomes" id="UP000748531"/>
    </source>
</evidence>
<evidence type="ECO:0008006" key="4">
    <source>
        <dbReference type="Google" id="ProtNLM"/>
    </source>
</evidence>
<feature type="region of interest" description="Disordered" evidence="1">
    <location>
        <begin position="429"/>
        <end position="454"/>
    </location>
</feature>